<evidence type="ECO:0000256" key="3">
    <source>
        <dbReference type="ARBA" id="ARBA00022692"/>
    </source>
</evidence>
<evidence type="ECO:0000259" key="6">
    <source>
        <dbReference type="Pfam" id="PF00482"/>
    </source>
</evidence>
<gene>
    <name evidence="7" type="ORF">EP51_44355</name>
</gene>
<name>A0A076F603_RHOOP</name>
<keyword evidence="2" id="KW-1003">Cell membrane</keyword>
<dbReference type="Pfam" id="PF00482">
    <property type="entry name" value="T2SSF"/>
    <property type="match status" value="1"/>
</dbReference>
<comment type="subcellular location">
    <subcellularLocation>
        <location evidence="1">Cell membrane</location>
        <topology evidence="1">Multi-pass membrane protein</topology>
    </subcellularLocation>
</comment>
<evidence type="ECO:0000313" key="8">
    <source>
        <dbReference type="Proteomes" id="UP000028488"/>
    </source>
</evidence>
<dbReference type="PANTHER" id="PTHR35007">
    <property type="entry name" value="INTEGRAL MEMBRANE PROTEIN-RELATED"/>
    <property type="match status" value="1"/>
</dbReference>
<dbReference type="PANTHER" id="PTHR35007:SF1">
    <property type="entry name" value="PILUS ASSEMBLY PROTEIN"/>
    <property type="match status" value="1"/>
</dbReference>
<evidence type="ECO:0000313" key="7">
    <source>
        <dbReference type="EMBL" id="AII11099.1"/>
    </source>
</evidence>
<accession>A0A076F603</accession>
<dbReference type="Proteomes" id="UP000028488">
    <property type="component" value="Plasmid pPDG3"/>
</dbReference>
<protein>
    <submittedName>
        <fullName evidence="7">Membrane protein</fullName>
    </submittedName>
</protein>
<keyword evidence="7" id="KW-0614">Plasmid</keyword>
<dbReference type="AlphaFoldDB" id="A0A076F603"/>
<dbReference type="GO" id="GO:0005886">
    <property type="term" value="C:plasma membrane"/>
    <property type="evidence" value="ECO:0007669"/>
    <property type="project" value="UniProtKB-SubCell"/>
</dbReference>
<sequence length="299" mass="31771">MSIQMTVILYTSVGTIGIYLVALYFMRAQPALSDAMSRLSGPAPERTSTAGTSLIDGMANKLGIRVHPYLQDSKFFTLPNADLALLHRDPAHVLGEKLVAALLGLLIFPFLNLVLTAFGVGLGWSIPAILSIATAFLLFLIPDIEIRRRATAARAEFAQALSSYIDLVALCRRGGIGTTQSLERAAQVGDSWVFLRLDEELYEAGRSGEAPWNALTRVSHELGLTELGDLADIMNMTGDKGASVYASLRAKAAGLRSAQASAEQGAAAEATEKLAMPLAGLAGLFIMLLLIPALTIITG</sequence>
<evidence type="ECO:0000256" key="2">
    <source>
        <dbReference type="ARBA" id="ARBA00022475"/>
    </source>
</evidence>
<evidence type="ECO:0000256" key="1">
    <source>
        <dbReference type="ARBA" id="ARBA00004651"/>
    </source>
</evidence>
<dbReference type="InterPro" id="IPR018076">
    <property type="entry name" value="T2SS_GspF_dom"/>
</dbReference>
<organism evidence="7 8">
    <name type="scientific">Rhodococcus opacus</name>
    <name type="common">Nocardia opaca</name>
    <dbReference type="NCBI Taxonomy" id="37919"/>
    <lineage>
        <taxon>Bacteria</taxon>
        <taxon>Bacillati</taxon>
        <taxon>Actinomycetota</taxon>
        <taxon>Actinomycetes</taxon>
        <taxon>Mycobacteriales</taxon>
        <taxon>Nocardiaceae</taxon>
        <taxon>Rhodococcus</taxon>
    </lineage>
</organism>
<dbReference type="EMBL" id="CP008950">
    <property type="protein sequence ID" value="AII11099.1"/>
    <property type="molecule type" value="Genomic_DNA"/>
</dbReference>
<evidence type="ECO:0000256" key="5">
    <source>
        <dbReference type="ARBA" id="ARBA00023136"/>
    </source>
</evidence>
<proteinExistence type="predicted"/>
<keyword evidence="3" id="KW-0812">Transmembrane</keyword>
<dbReference type="OMA" id="PPWDGLR"/>
<geneLocation type="plasmid" evidence="7 8">
    <name>pPDG3</name>
</geneLocation>
<dbReference type="RefSeq" id="WP_007299973.1">
    <property type="nucleotide sequence ID" value="NZ_CP008950.1"/>
</dbReference>
<keyword evidence="4" id="KW-1133">Transmembrane helix</keyword>
<reference evidence="7 8" key="1">
    <citation type="submission" date="2014-07" db="EMBL/GenBank/DDBJ databases">
        <title>Genome Sequence of Rhodococcus opacus Strain R7, a Biodegrader of Mono- and Polycyclic Aromatic Hydrocarbons.</title>
        <authorList>
            <person name="Di Gennaro P."/>
            <person name="Zampolli J."/>
            <person name="Presti I."/>
            <person name="Cappelletti M."/>
            <person name="D'Ursi P."/>
            <person name="Orro A."/>
            <person name="Mezzelani A."/>
            <person name="Milanesi L."/>
        </authorList>
    </citation>
    <scope>NUCLEOTIDE SEQUENCE [LARGE SCALE GENOMIC DNA]</scope>
    <source>
        <strain evidence="7 8">R7</strain>
        <plasmid evidence="7">pPDG3</plasmid>
    </source>
</reference>
<evidence type="ECO:0000256" key="4">
    <source>
        <dbReference type="ARBA" id="ARBA00022989"/>
    </source>
</evidence>
<keyword evidence="5" id="KW-0472">Membrane</keyword>
<feature type="domain" description="Type II secretion system protein GspF" evidence="6">
    <location>
        <begin position="165"/>
        <end position="292"/>
    </location>
</feature>